<evidence type="ECO:0000313" key="3">
    <source>
        <dbReference type="Proteomes" id="UP000515129"/>
    </source>
</evidence>
<dbReference type="Gene3D" id="3.60.10.10">
    <property type="entry name" value="Endonuclease/exonuclease/phosphatase"/>
    <property type="match status" value="1"/>
</dbReference>
<dbReference type="PANTHER" id="PTHR46670:SF3">
    <property type="entry name" value="ENDONUCLEASE_EXONUCLEASE_PHOSPHATASE DOMAIN-CONTAINING PROTEIN"/>
    <property type="match status" value="1"/>
</dbReference>
<protein>
    <submittedName>
        <fullName evidence="4">Uncharacterized protein LOC113037762</fullName>
    </submittedName>
</protein>
<dbReference type="Proteomes" id="UP000515129">
    <property type="component" value="Chromosome 20"/>
</dbReference>
<dbReference type="AlphaFoldDB" id="A0A6P6ISY0"/>
<organism evidence="3 4">
    <name type="scientific">Carassius auratus</name>
    <name type="common">Goldfish</name>
    <dbReference type="NCBI Taxonomy" id="7957"/>
    <lineage>
        <taxon>Eukaryota</taxon>
        <taxon>Metazoa</taxon>
        <taxon>Chordata</taxon>
        <taxon>Craniata</taxon>
        <taxon>Vertebrata</taxon>
        <taxon>Euteleostomi</taxon>
        <taxon>Actinopterygii</taxon>
        <taxon>Neopterygii</taxon>
        <taxon>Teleostei</taxon>
        <taxon>Ostariophysi</taxon>
        <taxon>Cypriniformes</taxon>
        <taxon>Cyprinidae</taxon>
        <taxon>Cyprininae</taxon>
        <taxon>Carassius</taxon>
    </lineage>
</organism>
<gene>
    <name evidence="4" type="primary">LOC113037762</name>
</gene>
<dbReference type="RefSeq" id="XP_026050899.1">
    <property type="nucleotide sequence ID" value="XM_026195114.1"/>
</dbReference>
<evidence type="ECO:0000259" key="2">
    <source>
        <dbReference type="Pfam" id="PF03372"/>
    </source>
</evidence>
<evidence type="ECO:0000256" key="1">
    <source>
        <dbReference type="SAM" id="SignalP"/>
    </source>
</evidence>
<dbReference type="OrthoDB" id="419189at2759"/>
<proteinExistence type="predicted"/>
<dbReference type="InterPro" id="IPR036691">
    <property type="entry name" value="Endo/exonu/phosph_ase_sf"/>
</dbReference>
<keyword evidence="1" id="KW-0732">Signal</keyword>
<accession>A0A6P6ISY0</accession>
<feature type="chain" id="PRO_5028326105" evidence="1">
    <location>
        <begin position="18"/>
        <end position="392"/>
    </location>
</feature>
<evidence type="ECO:0000313" key="4">
    <source>
        <dbReference type="RefSeq" id="XP_026050899.1"/>
    </source>
</evidence>
<sequence>MLSLLFFLMCLTLPADHRQYQSDFLCLPAYSDHCFIFDMGLYYSSSDLLRLKSSYRLPVGVYNQCAALGITRRPRYVHRGSRRCYSSFQMASSDSHVPVIWSSRRHQLNDLNDVKRGVNVNNLSVLKYTASVPLEKTEITSIKMGLLNARSISNKAFILNDFMMSCSLDFFFITETWLNPGDQMALGELTPPGCDSLNSPRTAGRGGGVATVFRNTFKCRLLSTQIYSSFEVQLLKIDTLDSFFCALVYRPPKWNKDFIQQFSDFLSGLMSRCDKLLVLGDFNVHLCCPSMPLVNEFLSLIETFNLTQHVFGSTHMKGHTLDLVLSFGISVSNLEVSDVGISDHYSVVFDAVCSYIYPISSQPLHYARSINSTTANLFSEFYLSHVTDKLLL</sequence>
<dbReference type="GO" id="GO:0003824">
    <property type="term" value="F:catalytic activity"/>
    <property type="evidence" value="ECO:0007669"/>
    <property type="project" value="InterPro"/>
</dbReference>
<dbReference type="InterPro" id="IPR005135">
    <property type="entry name" value="Endo/exonuclease/phosphatase"/>
</dbReference>
<dbReference type="SUPFAM" id="SSF56219">
    <property type="entry name" value="DNase I-like"/>
    <property type="match status" value="1"/>
</dbReference>
<dbReference type="Pfam" id="PF03372">
    <property type="entry name" value="Exo_endo_phos"/>
    <property type="match status" value="1"/>
</dbReference>
<name>A0A6P6ISY0_CARAU</name>
<keyword evidence="3" id="KW-1185">Reference proteome</keyword>
<dbReference type="KEGG" id="caua:113037762"/>
<dbReference type="GeneID" id="113037762"/>
<reference evidence="4" key="1">
    <citation type="submission" date="2025-08" db="UniProtKB">
        <authorList>
            <consortium name="RefSeq"/>
        </authorList>
    </citation>
    <scope>IDENTIFICATION</scope>
    <source>
        <strain evidence="4">Wakin</strain>
        <tissue evidence="4">Muscle</tissue>
    </source>
</reference>
<feature type="signal peptide" evidence="1">
    <location>
        <begin position="1"/>
        <end position="17"/>
    </location>
</feature>
<feature type="domain" description="Endonuclease/exonuclease/phosphatase" evidence="2">
    <location>
        <begin position="165"/>
        <end position="344"/>
    </location>
</feature>
<dbReference type="PANTHER" id="PTHR46670">
    <property type="entry name" value="ENDO/EXONUCLEASE/PHOSPHATASE DOMAIN-CONTAINING PROTEIN"/>
    <property type="match status" value="1"/>
</dbReference>